<feature type="region of interest" description="Disordered" evidence="3">
    <location>
        <begin position="328"/>
        <end position="378"/>
    </location>
</feature>
<dbReference type="PROSITE" id="PS50014">
    <property type="entry name" value="BROMODOMAIN_2"/>
    <property type="match status" value="1"/>
</dbReference>
<evidence type="ECO:0000259" key="4">
    <source>
        <dbReference type="PROSITE" id="PS50014"/>
    </source>
</evidence>
<gene>
    <name evidence="5" type="ORF">H4R18_004253</name>
</gene>
<comment type="caution">
    <text evidence="5">The sequence shown here is derived from an EMBL/GenBank/DDBJ whole genome shotgun (WGS) entry which is preliminary data.</text>
</comment>
<dbReference type="SMART" id="SM00297">
    <property type="entry name" value="BROMO"/>
    <property type="match status" value="1"/>
</dbReference>
<keyword evidence="1 2" id="KW-0103">Bromodomain</keyword>
<dbReference type="InterPro" id="IPR036427">
    <property type="entry name" value="Bromodomain-like_sf"/>
</dbReference>
<dbReference type="PRINTS" id="PR00503">
    <property type="entry name" value="BROMODOMAIN"/>
</dbReference>
<accession>A0A9W8H4S6</accession>
<evidence type="ECO:0000313" key="5">
    <source>
        <dbReference type="EMBL" id="KAJ2779018.1"/>
    </source>
</evidence>
<dbReference type="Gene3D" id="1.20.920.10">
    <property type="entry name" value="Bromodomain-like"/>
    <property type="match status" value="1"/>
</dbReference>
<dbReference type="Proteomes" id="UP001140217">
    <property type="component" value="Unassembled WGS sequence"/>
</dbReference>
<dbReference type="SUPFAM" id="SSF47370">
    <property type="entry name" value="Bromodomain"/>
    <property type="match status" value="1"/>
</dbReference>
<keyword evidence="6" id="KW-1185">Reference proteome</keyword>
<feature type="compositionally biased region" description="Basic and acidic residues" evidence="3">
    <location>
        <begin position="367"/>
        <end position="378"/>
    </location>
</feature>
<feature type="region of interest" description="Disordered" evidence="3">
    <location>
        <begin position="108"/>
        <end position="212"/>
    </location>
</feature>
<name>A0A9W8H4S6_9FUNG</name>
<feature type="compositionally biased region" description="Polar residues" evidence="3">
    <location>
        <begin position="182"/>
        <end position="196"/>
    </location>
</feature>
<dbReference type="EMBL" id="JANBUL010000198">
    <property type="protein sequence ID" value="KAJ2779018.1"/>
    <property type="molecule type" value="Genomic_DNA"/>
</dbReference>
<evidence type="ECO:0000256" key="2">
    <source>
        <dbReference type="PROSITE-ProRule" id="PRU00035"/>
    </source>
</evidence>
<evidence type="ECO:0000313" key="6">
    <source>
        <dbReference type="Proteomes" id="UP001140217"/>
    </source>
</evidence>
<organism evidence="5 6">
    <name type="scientific">Coemansia javaensis</name>
    <dbReference type="NCBI Taxonomy" id="2761396"/>
    <lineage>
        <taxon>Eukaryota</taxon>
        <taxon>Fungi</taxon>
        <taxon>Fungi incertae sedis</taxon>
        <taxon>Zoopagomycota</taxon>
        <taxon>Kickxellomycotina</taxon>
        <taxon>Kickxellomycetes</taxon>
        <taxon>Kickxellales</taxon>
        <taxon>Kickxellaceae</taxon>
        <taxon>Coemansia</taxon>
    </lineage>
</organism>
<reference evidence="5" key="1">
    <citation type="submission" date="2022-07" db="EMBL/GenBank/DDBJ databases">
        <title>Phylogenomic reconstructions and comparative analyses of Kickxellomycotina fungi.</title>
        <authorList>
            <person name="Reynolds N.K."/>
            <person name="Stajich J.E."/>
            <person name="Barry K."/>
            <person name="Grigoriev I.V."/>
            <person name="Crous P."/>
            <person name="Smith M.E."/>
        </authorList>
    </citation>
    <scope>NUCLEOTIDE SEQUENCE</scope>
    <source>
        <strain evidence="5">NBRC 105414</strain>
    </source>
</reference>
<evidence type="ECO:0000256" key="1">
    <source>
        <dbReference type="ARBA" id="ARBA00023117"/>
    </source>
</evidence>
<feature type="compositionally biased region" description="Acidic residues" evidence="3">
    <location>
        <begin position="141"/>
        <end position="178"/>
    </location>
</feature>
<feature type="domain" description="Bromo" evidence="4">
    <location>
        <begin position="234"/>
        <end position="304"/>
    </location>
</feature>
<dbReference type="GO" id="GO:0006325">
    <property type="term" value="P:chromatin organization"/>
    <property type="evidence" value="ECO:0007669"/>
    <property type="project" value="UniProtKB-ARBA"/>
</dbReference>
<feature type="compositionally biased region" description="Basic and acidic residues" evidence="3">
    <location>
        <begin position="340"/>
        <end position="349"/>
    </location>
</feature>
<dbReference type="OrthoDB" id="1742084at2759"/>
<dbReference type="AlphaFoldDB" id="A0A9W8H4S6"/>
<dbReference type="Pfam" id="PF00439">
    <property type="entry name" value="Bromodomain"/>
    <property type="match status" value="1"/>
</dbReference>
<protein>
    <recommendedName>
        <fullName evidence="4">Bromo domain-containing protein</fullName>
    </recommendedName>
</protein>
<dbReference type="InterPro" id="IPR001487">
    <property type="entry name" value="Bromodomain"/>
</dbReference>
<dbReference type="PANTHER" id="PTHR15398">
    <property type="entry name" value="BROMODOMAIN-CONTAINING PROTEIN 8"/>
    <property type="match status" value="1"/>
</dbReference>
<dbReference type="PANTHER" id="PTHR15398:SF4">
    <property type="entry name" value="BROMODOMAIN-CONTAINING PROTEIN 8 ISOFORM X1"/>
    <property type="match status" value="1"/>
</dbReference>
<evidence type="ECO:0000256" key="3">
    <source>
        <dbReference type="SAM" id="MobiDB-lite"/>
    </source>
</evidence>
<proteinExistence type="predicted"/>
<sequence>MSSLSDPGGCAVRDRLTILGLAAELGVEDWTRVAALLAQGGRTLLARPSGYTQEECREIYDAAVNGHSKGAPPQPAATALHMALSGLKGQRLDEIGEALARISEDLAALKDGPGGQPNREDALAREDEAEEAVSEASASAEEAEGTDEAEEADSAGEAEEAGNVDEVDNTDEADEADNTTDINRTGNSGGSASLSGQADVAASGGGGRPGALAADKQQLRNWKKNASMVWREISGHRLGGMFQGPIKSADAPRYYEAIRRPLDLKAIKNRVRDEEITTTVEFYRDIMHMFMNALMYNSEDTEVHHMTMEILSDAQAYIEQLLQAEAAADAAPGGAGPAARGEDEGRYEDHDGDDSDASAPAKRRRRVASERASKHLRV</sequence>
<dbReference type="GO" id="GO:0035267">
    <property type="term" value="C:NuA4 histone acetyltransferase complex"/>
    <property type="evidence" value="ECO:0007669"/>
    <property type="project" value="TreeGrafter"/>
</dbReference>